<keyword evidence="2" id="KW-0472">Membrane</keyword>
<feature type="transmembrane region" description="Helical" evidence="2">
    <location>
        <begin position="83"/>
        <end position="106"/>
    </location>
</feature>
<comment type="caution">
    <text evidence="3">The sequence shown here is derived from an EMBL/GenBank/DDBJ whole genome shotgun (WGS) entry which is preliminary data.</text>
</comment>
<organism evidence="3 4">
    <name type="scientific">Brevibacterium pityocampae</name>
    <dbReference type="NCBI Taxonomy" id="506594"/>
    <lineage>
        <taxon>Bacteria</taxon>
        <taxon>Bacillati</taxon>
        <taxon>Actinomycetota</taxon>
        <taxon>Actinomycetes</taxon>
        <taxon>Micrococcales</taxon>
        <taxon>Brevibacteriaceae</taxon>
        <taxon>Brevibacterium</taxon>
    </lineage>
</organism>
<evidence type="ECO:0000313" key="3">
    <source>
        <dbReference type="EMBL" id="GAA4386977.1"/>
    </source>
</evidence>
<proteinExistence type="predicted"/>
<feature type="transmembrane region" description="Helical" evidence="2">
    <location>
        <begin position="208"/>
        <end position="239"/>
    </location>
</feature>
<accession>A0ABP8J907</accession>
<keyword evidence="2" id="KW-0812">Transmembrane</keyword>
<dbReference type="Proteomes" id="UP001500642">
    <property type="component" value="Unassembled WGS sequence"/>
</dbReference>
<name>A0ABP8J907_9MICO</name>
<reference evidence="4" key="1">
    <citation type="journal article" date="2019" name="Int. J. Syst. Evol. Microbiol.">
        <title>The Global Catalogue of Microorganisms (GCM) 10K type strain sequencing project: providing services to taxonomists for standard genome sequencing and annotation.</title>
        <authorList>
            <consortium name="The Broad Institute Genomics Platform"/>
            <consortium name="The Broad Institute Genome Sequencing Center for Infectious Disease"/>
            <person name="Wu L."/>
            <person name="Ma J."/>
        </authorList>
    </citation>
    <scope>NUCLEOTIDE SEQUENCE [LARGE SCALE GENOMIC DNA]</scope>
    <source>
        <strain evidence="4">JCM 17808</strain>
    </source>
</reference>
<protein>
    <submittedName>
        <fullName evidence="3">Uncharacterized protein</fullName>
    </submittedName>
</protein>
<dbReference type="EMBL" id="BAABGL010000004">
    <property type="protein sequence ID" value="GAA4386977.1"/>
    <property type="molecule type" value="Genomic_DNA"/>
</dbReference>
<keyword evidence="4" id="KW-1185">Reference proteome</keyword>
<evidence type="ECO:0000256" key="2">
    <source>
        <dbReference type="SAM" id="Phobius"/>
    </source>
</evidence>
<feature type="compositionally biased region" description="Gly residues" evidence="1">
    <location>
        <begin position="19"/>
        <end position="30"/>
    </location>
</feature>
<sequence length="249" mass="24895">MSIPPPPNQQPSDPQFGGPQFGGSSAGGPPQGVPPQSAPPQGGQDAPPPRPGAGSPGANHSGAPGHGYGPQPGRKMKRWGQGLTWTGLAITVVGIIAAIVTGVIGFGNAVPSEDRMTTIVSSGTVTAEADEDLYLYVPDGAAPAVCTVYPPGQAEVHPIENPMTTNFTHEGAQYQSNGGFTTTEAGTYELTCSNPEVLVAPSVSGGAIAGGVLGVVGGSMAAVAGGLILIIGIILWIVGAKRMKKSGVR</sequence>
<feature type="region of interest" description="Disordered" evidence="1">
    <location>
        <begin position="1"/>
        <end position="75"/>
    </location>
</feature>
<gene>
    <name evidence="3" type="ORF">GCM10023167_10450</name>
</gene>
<evidence type="ECO:0000313" key="4">
    <source>
        <dbReference type="Proteomes" id="UP001500642"/>
    </source>
</evidence>
<evidence type="ECO:0000256" key="1">
    <source>
        <dbReference type="SAM" id="MobiDB-lite"/>
    </source>
</evidence>
<keyword evidence="2" id="KW-1133">Transmembrane helix</keyword>